<dbReference type="InterPro" id="IPR043128">
    <property type="entry name" value="Rev_trsase/Diguanyl_cyclase"/>
</dbReference>
<dbReference type="SMART" id="SM00267">
    <property type="entry name" value="GGDEF"/>
    <property type="match status" value="1"/>
</dbReference>
<keyword evidence="1" id="KW-0802">TPR repeat</keyword>
<evidence type="ECO:0000256" key="1">
    <source>
        <dbReference type="PROSITE-ProRule" id="PRU00339"/>
    </source>
</evidence>
<dbReference type="InterPro" id="IPR000160">
    <property type="entry name" value="GGDEF_dom"/>
</dbReference>
<dbReference type="InterPro" id="IPR011990">
    <property type="entry name" value="TPR-like_helical_dom_sf"/>
</dbReference>
<protein>
    <submittedName>
        <fullName evidence="3">GGDEF domain-containing protein</fullName>
        <ecNumber evidence="3">2.7.7.65</ecNumber>
    </submittedName>
</protein>
<dbReference type="Gene3D" id="3.30.70.270">
    <property type="match status" value="1"/>
</dbReference>
<keyword evidence="3" id="KW-0808">Transferase</keyword>
<dbReference type="PANTHER" id="PTHR45138">
    <property type="entry name" value="REGULATORY COMPONENTS OF SENSORY TRANSDUCTION SYSTEM"/>
    <property type="match status" value="1"/>
</dbReference>
<gene>
    <name evidence="3" type="ORF">QWT69_03590</name>
</gene>
<proteinExistence type="predicted"/>
<dbReference type="NCBIfam" id="TIGR00254">
    <property type="entry name" value="GGDEF"/>
    <property type="match status" value="1"/>
</dbReference>
<evidence type="ECO:0000313" key="4">
    <source>
        <dbReference type="Proteomes" id="UP001303902"/>
    </source>
</evidence>
<organism evidence="3 4">
    <name type="scientific">Sporosarcina oncorhynchi</name>
    <dbReference type="NCBI Taxonomy" id="3056444"/>
    <lineage>
        <taxon>Bacteria</taxon>
        <taxon>Bacillati</taxon>
        <taxon>Bacillota</taxon>
        <taxon>Bacilli</taxon>
        <taxon>Bacillales</taxon>
        <taxon>Caryophanaceae</taxon>
        <taxon>Sporosarcina</taxon>
    </lineage>
</organism>
<dbReference type="PROSITE" id="PS50887">
    <property type="entry name" value="GGDEF"/>
    <property type="match status" value="1"/>
</dbReference>
<dbReference type="EMBL" id="CP129118">
    <property type="protein sequence ID" value="WOV88219.1"/>
    <property type="molecule type" value="Genomic_DNA"/>
</dbReference>
<dbReference type="RefSeq" id="WP_317969043.1">
    <property type="nucleotide sequence ID" value="NZ_CP129118.1"/>
</dbReference>
<dbReference type="Gene3D" id="1.25.40.10">
    <property type="entry name" value="Tetratricopeptide repeat domain"/>
    <property type="match status" value="1"/>
</dbReference>
<dbReference type="PANTHER" id="PTHR45138:SF9">
    <property type="entry name" value="DIGUANYLATE CYCLASE DGCM-RELATED"/>
    <property type="match status" value="1"/>
</dbReference>
<dbReference type="PROSITE" id="PS50005">
    <property type="entry name" value="TPR"/>
    <property type="match status" value="1"/>
</dbReference>
<dbReference type="SUPFAM" id="SSF55073">
    <property type="entry name" value="Nucleotide cyclase"/>
    <property type="match status" value="1"/>
</dbReference>
<dbReference type="Pfam" id="PF00990">
    <property type="entry name" value="GGDEF"/>
    <property type="match status" value="1"/>
</dbReference>
<accession>A0ABZ0L9R1</accession>
<sequence>METTDLFSLQDTVSDLRVQGKYKETIEVSFRLFELGYSAKDYKSIMVALINRATSYYCIGEIQEAFTSIDAYLEYCGDHGDDVDRLNGYNILFLVHEKNNDYVKAKATLTKTINLGKKLQHYNMVSNAYSNYSHLCSAEEDYEGALKYASKGLEMAELHEPRTPILEFRVKLNVANAYIGLGKLDCAEELIEEMRHDTLLDSFIREKTQVYDLYGRFLMKAARYEKAYNSFTKAKELAESFNDQNLLKGLLEKRCKACEQMGNVELGFLAQQDYINLLQSLHEQEVMKTAMRLELKHDLAAIERRANRDYLTGLYNRSYMEAATDEMLEKAALVGEQVSCIALDLDNLKLMNDTFGHMFGDEVIKEIANVCSGKIRSDDLMGRFGGDEFAIILKGLSPEQAKIKAEQLVEAVRRTKIEKNGKYISVSASLGIADNGNGEITTFKDLFHEADMALYEAKRNGKDQICIMA</sequence>
<keyword evidence="4" id="KW-1185">Reference proteome</keyword>
<dbReference type="CDD" id="cd01949">
    <property type="entry name" value="GGDEF"/>
    <property type="match status" value="1"/>
</dbReference>
<reference evidence="3 4" key="1">
    <citation type="submission" date="2023-06" db="EMBL/GenBank/DDBJ databases">
        <title>Sporosarcina sp. nov., isolated from Korean tranditional fermented seafood 'Jeotgal'.</title>
        <authorList>
            <person name="Yang A.I."/>
            <person name="Shin N.-R."/>
        </authorList>
    </citation>
    <scope>NUCLEOTIDE SEQUENCE [LARGE SCALE GENOMIC DNA]</scope>
    <source>
        <strain evidence="3 4">T2O-4</strain>
    </source>
</reference>
<dbReference type="SUPFAM" id="SSF48452">
    <property type="entry name" value="TPR-like"/>
    <property type="match status" value="1"/>
</dbReference>
<feature type="repeat" description="TPR" evidence="1">
    <location>
        <begin position="208"/>
        <end position="241"/>
    </location>
</feature>
<dbReference type="GO" id="GO:0052621">
    <property type="term" value="F:diguanylate cyclase activity"/>
    <property type="evidence" value="ECO:0007669"/>
    <property type="project" value="UniProtKB-EC"/>
</dbReference>
<dbReference type="InterPro" id="IPR050469">
    <property type="entry name" value="Diguanylate_Cyclase"/>
</dbReference>
<dbReference type="InterPro" id="IPR019734">
    <property type="entry name" value="TPR_rpt"/>
</dbReference>
<evidence type="ECO:0000313" key="3">
    <source>
        <dbReference type="EMBL" id="WOV88219.1"/>
    </source>
</evidence>
<evidence type="ECO:0000259" key="2">
    <source>
        <dbReference type="PROSITE" id="PS50887"/>
    </source>
</evidence>
<name>A0ABZ0L9R1_9BACL</name>
<dbReference type="Proteomes" id="UP001303902">
    <property type="component" value="Chromosome"/>
</dbReference>
<feature type="domain" description="GGDEF" evidence="2">
    <location>
        <begin position="336"/>
        <end position="469"/>
    </location>
</feature>
<dbReference type="EC" id="2.7.7.65" evidence="3"/>
<keyword evidence="3" id="KW-0548">Nucleotidyltransferase</keyword>
<dbReference type="SMART" id="SM00028">
    <property type="entry name" value="TPR"/>
    <property type="match status" value="4"/>
</dbReference>
<dbReference type="InterPro" id="IPR029787">
    <property type="entry name" value="Nucleotide_cyclase"/>
</dbReference>